<dbReference type="InterPro" id="IPR049160">
    <property type="entry name" value="PI4KB-PIK1_PIK"/>
</dbReference>
<feature type="domain" description="PI3K/PI4K catalytic" evidence="8">
    <location>
        <begin position="574"/>
        <end position="841"/>
    </location>
</feature>
<dbReference type="PROSITE" id="PS51545">
    <property type="entry name" value="PIK_HELICAL"/>
    <property type="match status" value="1"/>
</dbReference>
<dbReference type="Pfam" id="PF00454">
    <property type="entry name" value="PI3_PI4_kinase"/>
    <property type="match status" value="1"/>
</dbReference>
<dbReference type="PhylomeDB" id="T1IHS6"/>
<evidence type="ECO:0000256" key="6">
    <source>
        <dbReference type="ARBA" id="ARBA00037860"/>
    </source>
</evidence>
<dbReference type="STRING" id="126957.T1IHS6"/>
<dbReference type="PANTHER" id="PTHR10048">
    <property type="entry name" value="PHOSPHATIDYLINOSITOL KINASE"/>
    <property type="match status" value="1"/>
</dbReference>
<dbReference type="AlphaFoldDB" id="T1IHS6"/>
<dbReference type="PANTHER" id="PTHR10048:SF22">
    <property type="entry name" value="PHOSPHATIDYLINOSITOL 4-KINASE BETA"/>
    <property type="match status" value="1"/>
</dbReference>
<dbReference type="EMBL" id="JH430009">
    <property type="status" value="NOT_ANNOTATED_CDS"/>
    <property type="molecule type" value="Genomic_DNA"/>
</dbReference>
<dbReference type="eggNOG" id="KOG0903">
    <property type="taxonomic scope" value="Eukaryota"/>
</dbReference>
<dbReference type="InterPro" id="IPR036940">
    <property type="entry name" value="PI3/4_kinase_cat_sf"/>
</dbReference>
<dbReference type="InterPro" id="IPR057754">
    <property type="entry name" value="PI4-kinase_beta/PIK1_cat"/>
</dbReference>
<dbReference type="InterPro" id="IPR000403">
    <property type="entry name" value="PI3/4_kinase_cat_dom"/>
</dbReference>
<comment type="catalytic activity">
    <reaction evidence="5">
        <text>a 1,2-diacyl-sn-glycero-3-phospho-(1D-myo-inositol) + ATP = a 1,2-diacyl-sn-glycero-3-phospho-(1D-myo-inositol 4-phosphate) + ADP + H(+)</text>
        <dbReference type="Rhea" id="RHEA:19877"/>
        <dbReference type="ChEBI" id="CHEBI:15378"/>
        <dbReference type="ChEBI" id="CHEBI:30616"/>
        <dbReference type="ChEBI" id="CHEBI:57880"/>
        <dbReference type="ChEBI" id="CHEBI:58178"/>
        <dbReference type="ChEBI" id="CHEBI:456216"/>
        <dbReference type="EC" id="2.7.1.67"/>
    </reaction>
    <physiologicalReaction direction="left-to-right" evidence="5">
        <dbReference type="Rhea" id="RHEA:19878"/>
    </physiologicalReaction>
</comment>
<dbReference type="CDD" id="cd05168">
    <property type="entry name" value="PI4Kc_III_beta"/>
    <property type="match status" value="1"/>
</dbReference>
<comment type="subcellular location">
    <subcellularLocation>
        <location evidence="1">Mitochondrion outer membrane</location>
        <topology evidence="1">Peripheral membrane protein</topology>
    </subcellularLocation>
    <subcellularLocation>
        <location evidence="6">Rough endoplasmic reticulum membrane</location>
        <topology evidence="6">Peripheral membrane protein</topology>
    </subcellularLocation>
</comment>
<dbReference type="Pfam" id="PF21245">
    <property type="entry name" value="PI4KB-PIK1_PIK"/>
    <property type="match status" value="1"/>
</dbReference>
<dbReference type="GO" id="GO:0004430">
    <property type="term" value="F:1-phosphatidylinositol 4-kinase activity"/>
    <property type="evidence" value="ECO:0007669"/>
    <property type="project" value="UniProtKB-EC"/>
</dbReference>
<evidence type="ECO:0000256" key="7">
    <source>
        <dbReference type="ARBA" id="ARBA00039877"/>
    </source>
</evidence>
<dbReference type="InterPro" id="IPR001263">
    <property type="entry name" value="PI3K_accessory_dom"/>
</dbReference>
<dbReference type="Gene3D" id="1.10.1070.11">
    <property type="entry name" value="Phosphatidylinositol 3-/4-kinase, catalytic domain"/>
    <property type="match status" value="1"/>
</dbReference>
<dbReference type="PROSITE" id="PS00916">
    <property type="entry name" value="PI3_4_KINASE_2"/>
    <property type="match status" value="1"/>
</dbReference>
<dbReference type="InterPro" id="IPR011009">
    <property type="entry name" value="Kinase-like_dom_sf"/>
</dbReference>
<proteinExistence type="predicted"/>
<feature type="domain" description="PIK helical" evidence="9">
    <location>
        <begin position="49"/>
        <end position="261"/>
    </location>
</feature>
<dbReference type="EC" id="2.7.1.67" evidence="2"/>
<keyword evidence="3" id="KW-0808">Transferase</keyword>
<evidence type="ECO:0000256" key="3">
    <source>
        <dbReference type="ARBA" id="ARBA00022679"/>
    </source>
</evidence>
<evidence type="ECO:0000256" key="2">
    <source>
        <dbReference type="ARBA" id="ARBA00012169"/>
    </source>
</evidence>
<dbReference type="Gene3D" id="3.30.1010.10">
    <property type="entry name" value="Phosphatidylinositol 3-kinase Catalytic Subunit, Chain A, domain 4"/>
    <property type="match status" value="1"/>
</dbReference>
<reference evidence="10" key="2">
    <citation type="submission" date="2015-02" db="UniProtKB">
        <authorList>
            <consortium name="EnsemblMetazoa"/>
        </authorList>
    </citation>
    <scope>IDENTIFICATION</scope>
</reference>
<dbReference type="GO" id="GO:0048015">
    <property type="term" value="P:phosphatidylinositol-mediated signaling"/>
    <property type="evidence" value="ECO:0007669"/>
    <property type="project" value="TreeGrafter"/>
</dbReference>
<keyword evidence="4" id="KW-0418">Kinase</keyword>
<reference evidence="11" key="1">
    <citation type="submission" date="2011-05" db="EMBL/GenBank/DDBJ databases">
        <authorList>
            <person name="Richards S.R."/>
            <person name="Qu J."/>
            <person name="Jiang H."/>
            <person name="Jhangiani S.N."/>
            <person name="Agravi P."/>
            <person name="Goodspeed R."/>
            <person name="Gross S."/>
            <person name="Mandapat C."/>
            <person name="Jackson L."/>
            <person name="Mathew T."/>
            <person name="Pu L."/>
            <person name="Thornton R."/>
            <person name="Saada N."/>
            <person name="Wilczek-Boney K.B."/>
            <person name="Lee S."/>
            <person name="Kovar C."/>
            <person name="Wu Y."/>
            <person name="Scherer S.E."/>
            <person name="Worley K.C."/>
            <person name="Muzny D.M."/>
            <person name="Gibbs R."/>
        </authorList>
    </citation>
    <scope>NUCLEOTIDE SEQUENCE</scope>
    <source>
        <strain evidence="11">Brora</strain>
    </source>
</reference>
<evidence type="ECO:0000313" key="11">
    <source>
        <dbReference type="Proteomes" id="UP000014500"/>
    </source>
</evidence>
<evidence type="ECO:0000259" key="8">
    <source>
        <dbReference type="PROSITE" id="PS50290"/>
    </source>
</evidence>
<dbReference type="FunFam" id="1.10.1070.11:FF:000004">
    <property type="entry name" value="Phosphatidylinositol 4-kinase, catalytic, beta"/>
    <property type="match status" value="1"/>
</dbReference>
<dbReference type="HOGENOM" id="CLU_002446_6_0_1"/>
<evidence type="ECO:0000256" key="5">
    <source>
        <dbReference type="ARBA" id="ARBA00036767"/>
    </source>
</evidence>
<dbReference type="EnsemblMetazoa" id="SMAR000402-RA">
    <property type="protein sequence ID" value="SMAR000402-PA"/>
    <property type="gene ID" value="SMAR000402"/>
</dbReference>
<dbReference type="InterPro" id="IPR018936">
    <property type="entry name" value="PI3/4_kinase_CS"/>
</dbReference>
<evidence type="ECO:0000256" key="1">
    <source>
        <dbReference type="ARBA" id="ARBA00004450"/>
    </source>
</evidence>
<dbReference type="InterPro" id="IPR015433">
    <property type="entry name" value="PI3/4_kinase"/>
</dbReference>
<dbReference type="PROSITE" id="PS00915">
    <property type="entry name" value="PI3_4_KINASE_1"/>
    <property type="match status" value="1"/>
</dbReference>
<evidence type="ECO:0000256" key="4">
    <source>
        <dbReference type="ARBA" id="ARBA00022777"/>
    </source>
</evidence>
<dbReference type="SMART" id="SM00146">
    <property type="entry name" value="PI3Kc"/>
    <property type="match status" value="1"/>
</dbReference>
<keyword evidence="11" id="KW-1185">Reference proteome</keyword>
<evidence type="ECO:0000313" key="10">
    <source>
        <dbReference type="EnsemblMetazoa" id="SMAR000402-PA"/>
    </source>
</evidence>
<dbReference type="GO" id="GO:0030867">
    <property type="term" value="C:rough endoplasmic reticulum membrane"/>
    <property type="evidence" value="ECO:0007669"/>
    <property type="project" value="UniProtKB-SubCell"/>
</dbReference>
<sequence>MSTSETANVETDKNTNCASPTTKFASLDVLVHRPASIHHRNHSLDLESHWDRFDSKHQRNHSLDSIFGLIPETQRPPEEGEGCNCSAGAENEREKYDQTSLGSDDSGICNLYDKEGAKSELVTGGGKMNCGGVVEEAKGVVESPKQSWLLRLFESKLFDMSIAITYLFNSKEPGVQAYIGNSVLFSFQDKQVDFYLPQLVNMYVHMNDVAEAIHRYLIARCRQSGDFCLQCAWLLDAYSADVNALSRKKSQGTKLRNLILSDDFCRPAKVRSQLQCAIPAPMHHLAFSPVLSPSKKTHQRSRSDATGLFQLELKRGNIGNKNGIGDLTSGHAFDNGCLCMDSSEGVYNGLIGKKMECHCSAPRVASEHEFIKALVSIGKRLQALPSKEMKTARLLAELSLINLNLPARVWLPIHSCQLQHHVVRVPPQAAVVLNSKDKAPYLIYVEVLEVDDIQTTPVPTKIINALRHTKSEENLTDCYANTASAFNLACSIHEHGDCWSQEDDEISLQYSFRMAKDRDTISQMSLDSTTSGDSKEPVFIAAGDIRRRLTENLHAPKSTFKRDPDDPSAAALKEPWEDKLRRVREASPYGHLPNWRLLAVIVKCGDDLRQELMAFQLLAMLKKIWEQEHVPLWVKPYRILVLSNDSGMIEPILNTVSLHQIKKHSKMSLMEYFFREYGAPNSEEFLTAQRNFVQSCAAYCLICYLIQVKDRHNGNILLDSEGHLIHIDFGFILSTSPKNLGFESSPFKLTPEFVDVMGGLGSDMFEYFKILMLQGLVAARKHHEKILSLIEIMQTGSQLPCFRSGPSTLRAMRDRFHVNLTEEQLQLLVDSMVESSMHSLTTKLYDGFQYLTNGIL</sequence>
<accession>T1IHS6</accession>
<organism evidence="10 11">
    <name type="scientific">Strigamia maritima</name>
    <name type="common">European centipede</name>
    <name type="synonym">Geophilus maritimus</name>
    <dbReference type="NCBI Taxonomy" id="126957"/>
    <lineage>
        <taxon>Eukaryota</taxon>
        <taxon>Metazoa</taxon>
        <taxon>Ecdysozoa</taxon>
        <taxon>Arthropoda</taxon>
        <taxon>Myriapoda</taxon>
        <taxon>Chilopoda</taxon>
        <taxon>Pleurostigmophora</taxon>
        <taxon>Geophilomorpha</taxon>
        <taxon>Linotaeniidae</taxon>
        <taxon>Strigamia</taxon>
    </lineage>
</organism>
<dbReference type="Proteomes" id="UP000014500">
    <property type="component" value="Unassembled WGS sequence"/>
</dbReference>
<name>T1IHS6_STRMM</name>
<protein>
    <recommendedName>
        <fullName evidence="7">Phosphatidylinositol 4-kinase beta</fullName>
        <ecNumber evidence="2">2.7.1.67</ecNumber>
    </recommendedName>
</protein>
<evidence type="ECO:0000259" key="9">
    <source>
        <dbReference type="PROSITE" id="PS51545"/>
    </source>
</evidence>
<dbReference type="PROSITE" id="PS50290">
    <property type="entry name" value="PI3_4_KINASE_3"/>
    <property type="match status" value="1"/>
</dbReference>
<dbReference type="GO" id="GO:0046854">
    <property type="term" value="P:phosphatidylinositol phosphate biosynthetic process"/>
    <property type="evidence" value="ECO:0007669"/>
    <property type="project" value="InterPro"/>
</dbReference>
<dbReference type="OMA" id="HKLANCN"/>
<dbReference type="GO" id="GO:0005741">
    <property type="term" value="C:mitochondrial outer membrane"/>
    <property type="evidence" value="ECO:0007669"/>
    <property type="project" value="UniProtKB-SubCell"/>
</dbReference>
<dbReference type="SUPFAM" id="SSF56112">
    <property type="entry name" value="Protein kinase-like (PK-like)"/>
    <property type="match status" value="1"/>
</dbReference>